<proteinExistence type="predicted"/>
<dbReference type="Pfam" id="PF13006">
    <property type="entry name" value="Nterm_IS4"/>
    <property type="match status" value="1"/>
</dbReference>
<accession>A0A839N536</accession>
<dbReference type="NCBIfam" id="NF033592">
    <property type="entry name" value="transpos_IS4_1"/>
    <property type="match status" value="1"/>
</dbReference>
<name>A0A839N536_9MICO</name>
<feature type="domain" description="Transposase IS4 N-terminal" evidence="3">
    <location>
        <begin position="2"/>
        <end position="83"/>
    </location>
</feature>
<keyword evidence="1" id="KW-0472">Membrane</keyword>
<dbReference type="InterPro" id="IPR012337">
    <property type="entry name" value="RNaseH-like_sf"/>
</dbReference>
<protein>
    <recommendedName>
        <fullName evidence="6">IS4 family transposase</fullName>
    </recommendedName>
</protein>
<reference evidence="4 5" key="1">
    <citation type="submission" date="2020-08" db="EMBL/GenBank/DDBJ databases">
        <title>Sequencing the genomes of 1000 actinobacteria strains.</title>
        <authorList>
            <person name="Klenk H.-P."/>
        </authorList>
    </citation>
    <scope>NUCLEOTIDE SEQUENCE [LARGE SCALE GENOMIC DNA]</scope>
    <source>
        <strain evidence="4 5">DSM 105369</strain>
    </source>
</reference>
<dbReference type="GO" id="GO:0006313">
    <property type="term" value="P:DNA transposition"/>
    <property type="evidence" value="ECO:0007669"/>
    <property type="project" value="InterPro"/>
</dbReference>
<organism evidence="4 5">
    <name type="scientific">Flexivirga oryzae</name>
    <dbReference type="NCBI Taxonomy" id="1794944"/>
    <lineage>
        <taxon>Bacteria</taxon>
        <taxon>Bacillati</taxon>
        <taxon>Actinomycetota</taxon>
        <taxon>Actinomycetes</taxon>
        <taxon>Micrococcales</taxon>
        <taxon>Dermacoccaceae</taxon>
        <taxon>Flexivirga</taxon>
    </lineage>
</organism>
<sequence length="428" mass="45670">MSTDLVDAAIDAAGAAQKRLRRLPTRVVVYVLLAGVLFADVGYRQVLTRLTTGAGAAMRVPGSSALSQAFRRIGVRPLAELFDLVRGPAAGSPRWRGLRVCAIDGTSMFVPDTTANAVAFGRQTGRPGAPGGYPMLRLLTIVACGSRTIIDAAFGSYRIGETSYAPHLLDSLAPGMVLLADRNFASAALITQIADTGAQLLIRCKNGRRFTVVESLGDGTTIALIGATRVRVIDAVIRVELAPGSGRYRTGTYRLITTLTDAERYPALAVVELYHQRWEIETSFRETKATLLDGRVLRAHTPASIAQEVYAVLIVAQSLRTAIADTALASAGTEPTQLSFTIALNTARDGICCAAIVLTEPVTDLIGRIGTALLANVLPHRRSRSSPRIVKRAISKHRAKGSVDRTNYTTTITTRIHTTSSLTPGHTG</sequence>
<evidence type="ECO:0000313" key="5">
    <source>
        <dbReference type="Proteomes" id="UP000559182"/>
    </source>
</evidence>
<keyword evidence="5" id="KW-1185">Reference proteome</keyword>
<keyword evidence="1" id="KW-0812">Transmembrane</keyword>
<dbReference type="GO" id="GO:0004803">
    <property type="term" value="F:transposase activity"/>
    <property type="evidence" value="ECO:0007669"/>
    <property type="project" value="InterPro"/>
</dbReference>
<dbReference type="InterPro" id="IPR024473">
    <property type="entry name" value="Transposases_IS4_N"/>
</dbReference>
<dbReference type="Pfam" id="PF01609">
    <property type="entry name" value="DDE_Tnp_1"/>
    <property type="match status" value="1"/>
</dbReference>
<dbReference type="PANTHER" id="PTHR37529">
    <property type="entry name" value="TRANSPOSASE INSG FOR INSERTION SEQUENCE ELEMENT IS4-RELATED"/>
    <property type="match status" value="1"/>
</dbReference>
<dbReference type="GO" id="GO:0003677">
    <property type="term" value="F:DNA binding"/>
    <property type="evidence" value="ECO:0007669"/>
    <property type="project" value="InterPro"/>
</dbReference>
<dbReference type="AlphaFoldDB" id="A0A839N536"/>
<evidence type="ECO:0008006" key="6">
    <source>
        <dbReference type="Google" id="ProtNLM"/>
    </source>
</evidence>
<keyword evidence="1" id="KW-1133">Transmembrane helix</keyword>
<evidence type="ECO:0000259" key="3">
    <source>
        <dbReference type="Pfam" id="PF13006"/>
    </source>
</evidence>
<dbReference type="PANTHER" id="PTHR37529:SF1">
    <property type="entry name" value="TRANSPOSASE INSG FOR INSERTION SEQUENCE ELEMENT IS4-RELATED"/>
    <property type="match status" value="1"/>
</dbReference>
<dbReference type="InterPro" id="IPR002559">
    <property type="entry name" value="Transposase_11"/>
</dbReference>
<evidence type="ECO:0000259" key="2">
    <source>
        <dbReference type="Pfam" id="PF01609"/>
    </source>
</evidence>
<feature type="transmembrane region" description="Helical" evidence="1">
    <location>
        <begin position="27"/>
        <end position="43"/>
    </location>
</feature>
<dbReference type="InterPro" id="IPR047952">
    <property type="entry name" value="Transpos_IS4"/>
</dbReference>
<gene>
    <name evidence="4" type="ORF">FHU39_002878</name>
</gene>
<evidence type="ECO:0000313" key="4">
    <source>
        <dbReference type="EMBL" id="MBB2892860.1"/>
    </source>
</evidence>
<evidence type="ECO:0000256" key="1">
    <source>
        <dbReference type="SAM" id="Phobius"/>
    </source>
</evidence>
<dbReference type="SUPFAM" id="SSF53098">
    <property type="entry name" value="Ribonuclease H-like"/>
    <property type="match status" value="1"/>
</dbReference>
<feature type="domain" description="Transposase IS4-like" evidence="2">
    <location>
        <begin position="96"/>
        <end position="315"/>
    </location>
</feature>
<dbReference type="EMBL" id="JACHVQ010000002">
    <property type="protein sequence ID" value="MBB2892860.1"/>
    <property type="molecule type" value="Genomic_DNA"/>
</dbReference>
<dbReference type="Proteomes" id="UP000559182">
    <property type="component" value="Unassembled WGS sequence"/>
</dbReference>
<comment type="caution">
    <text evidence="4">The sequence shown here is derived from an EMBL/GenBank/DDBJ whole genome shotgun (WGS) entry which is preliminary data.</text>
</comment>